<dbReference type="Proteomes" id="UP000248021">
    <property type="component" value="Unassembled WGS sequence"/>
</dbReference>
<evidence type="ECO:0000313" key="2">
    <source>
        <dbReference type="EMBL" id="PXW55759.1"/>
    </source>
</evidence>
<gene>
    <name evidence="2" type="ORF">C7450_109168</name>
</gene>
<sequence>MKPTGQQLVITRRGGAASFDGNALPTITIREQGCSSWNVSPNGRPEYGTVKVPYIDQNTGRQRTKSFETGLEGPSRNVRHVRH</sequence>
<comment type="caution">
    <text evidence="2">The sequence shown here is derived from an EMBL/GenBank/DDBJ whole genome shotgun (WGS) entry which is preliminary data.</text>
</comment>
<proteinExistence type="predicted"/>
<organism evidence="2 3">
    <name type="scientific">Chelatococcus asaccharovorans</name>
    <dbReference type="NCBI Taxonomy" id="28210"/>
    <lineage>
        <taxon>Bacteria</taxon>
        <taxon>Pseudomonadati</taxon>
        <taxon>Pseudomonadota</taxon>
        <taxon>Alphaproteobacteria</taxon>
        <taxon>Hyphomicrobiales</taxon>
        <taxon>Chelatococcaceae</taxon>
        <taxon>Chelatococcus</taxon>
    </lineage>
</organism>
<keyword evidence="3" id="KW-1185">Reference proteome</keyword>
<reference evidence="2 3" key="1">
    <citation type="submission" date="2018-05" db="EMBL/GenBank/DDBJ databases">
        <title>Genomic Encyclopedia of Type Strains, Phase IV (KMG-IV): sequencing the most valuable type-strain genomes for metagenomic binning, comparative biology and taxonomic classification.</title>
        <authorList>
            <person name="Goeker M."/>
        </authorList>
    </citation>
    <scope>NUCLEOTIDE SEQUENCE [LARGE SCALE GENOMIC DNA]</scope>
    <source>
        <strain evidence="2 3">DSM 6462</strain>
    </source>
</reference>
<evidence type="ECO:0000313" key="3">
    <source>
        <dbReference type="Proteomes" id="UP000248021"/>
    </source>
</evidence>
<accession>A0A2V3U0Y0</accession>
<dbReference type="OrthoDB" id="8361056at2"/>
<dbReference type="RefSeq" id="WP_110376532.1">
    <property type="nucleotide sequence ID" value="NZ_JAHBRY010000001.1"/>
</dbReference>
<name>A0A2V3U0Y0_9HYPH</name>
<dbReference type="AlphaFoldDB" id="A0A2V3U0Y0"/>
<dbReference type="EMBL" id="QJJK01000009">
    <property type="protein sequence ID" value="PXW55759.1"/>
    <property type="molecule type" value="Genomic_DNA"/>
</dbReference>
<protein>
    <submittedName>
        <fullName evidence="2">Uncharacterized protein</fullName>
    </submittedName>
</protein>
<evidence type="ECO:0000256" key="1">
    <source>
        <dbReference type="SAM" id="MobiDB-lite"/>
    </source>
</evidence>
<feature type="region of interest" description="Disordered" evidence="1">
    <location>
        <begin position="63"/>
        <end position="83"/>
    </location>
</feature>